<evidence type="ECO:0000256" key="6">
    <source>
        <dbReference type="SAM" id="Phobius"/>
    </source>
</evidence>
<evidence type="ECO:0000313" key="7">
    <source>
        <dbReference type="EMBL" id="MBL7628920.1"/>
    </source>
</evidence>
<reference evidence="7" key="1">
    <citation type="submission" date="2020-12" db="EMBL/GenBank/DDBJ databases">
        <title>Genomic characterization of non-nitrogen-fixing Frankia strains.</title>
        <authorList>
            <person name="Carlos-Shanley C."/>
            <person name="Guerra T."/>
            <person name="Hahn D."/>
        </authorList>
    </citation>
    <scope>NUCLEOTIDE SEQUENCE</scope>
    <source>
        <strain evidence="7">CN6</strain>
    </source>
</reference>
<comment type="similarity">
    <text evidence="2">Belongs to the LemA family.</text>
</comment>
<evidence type="ECO:0000256" key="4">
    <source>
        <dbReference type="ARBA" id="ARBA00022989"/>
    </source>
</evidence>
<name>A0A937UR58_9ACTN</name>
<dbReference type="GO" id="GO:0016020">
    <property type="term" value="C:membrane"/>
    <property type="evidence" value="ECO:0007669"/>
    <property type="project" value="UniProtKB-SubCell"/>
</dbReference>
<keyword evidence="3 6" id="KW-0812">Transmembrane</keyword>
<comment type="subcellular location">
    <subcellularLocation>
        <location evidence="1">Membrane</location>
        <topology evidence="1">Single-pass membrane protein</topology>
    </subcellularLocation>
</comment>
<protein>
    <submittedName>
        <fullName evidence="7">LemA family protein</fullName>
    </submittedName>
</protein>
<dbReference type="Gene3D" id="1.20.1440.20">
    <property type="entry name" value="LemA-like domain"/>
    <property type="match status" value="1"/>
</dbReference>
<organism evidence="7 8">
    <name type="scientific">Frankia nepalensis</name>
    <dbReference type="NCBI Taxonomy" id="1836974"/>
    <lineage>
        <taxon>Bacteria</taxon>
        <taxon>Bacillati</taxon>
        <taxon>Actinomycetota</taxon>
        <taxon>Actinomycetes</taxon>
        <taxon>Frankiales</taxon>
        <taxon>Frankiaceae</taxon>
        <taxon>Frankia</taxon>
    </lineage>
</organism>
<dbReference type="InterPro" id="IPR007156">
    <property type="entry name" value="MamQ_LemA"/>
</dbReference>
<evidence type="ECO:0000256" key="1">
    <source>
        <dbReference type="ARBA" id="ARBA00004167"/>
    </source>
</evidence>
<accession>A0A937UR58</accession>
<keyword evidence="8" id="KW-1185">Reference proteome</keyword>
<dbReference type="RefSeq" id="WP_203004906.1">
    <property type="nucleotide sequence ID" value="NZ_JADWYU010000137.1"/>
</dbReference>
<feature type="transmembrane region" description="Helical" evidence="6">
    <location>
        <begin position="6"/>
        <end position="26"/>
    </location>
</feature>
<proteinExistence type="inferred from homology"/>
<dbReference type="Pfam" id="PF04011">
    <property type="entry name" value="LemA"/>
    <property type="match status" value="1"/>
</dbReference>
<dbReference type="AlphaFoldDB" id="A0A937UR58"/>
<evidence type="ECO:0000256" key="5">
    <source>
        <dbReference type="ARBA" id="ARBA00023136"/>
    </source>
</evidence>
<dbReference type="InterPro" id="IPR023353">
    <property type="entry name" value="LemA-like_dom_sf"/>
</dbReference>
<evidence type="ECO:0000256" key="3">
    <source>
        <dbReference type="ARBA" id="ARBA00022692"/>
    </source>
</evidence>
<evidence type="ECO:0000256" key="2">
    <source>
        <dbReference type="ARBA" id="ARBA00008854"/>
    </source>
</evidence>
<evidence type="ECO:0000313" key="8">
    <source>
        <dbReference type="Proteomes" id="UP000604475"/>
    </source>
</evidence>
<dbReference type="EMBL" id="JAEACQ010000197">
    <property type="protein sequence ID" value="MBL7628920.1"/>
    <property type="molecule type" value="Genomic_DNA"/>
</dbReference>
<dbReference type="Proteomes" id="UP000604475">
    <property type="component" value="Unassembled WGS sequence"/>
</dbReference>
<sequence>MSTSVVLPVVGGVVVLALVRLAAWAVRARNHNAVQSLNAAVQSIPTSIVASLGRFHQEPYLEATAAARADLRLQF</sequence>
<comment type="caution">
    <text evidence="7">The sequence shown here is derived from an EMBL/GenBank/DDBJ whole genome shotgun (WGS) entry which is preliminary data.</text>
</comment>
<keyword evidence="4 6" id="KW-1133">Transmembrane helix</keyword>
<gene>
    <name evidence="7" type="ORF">I7412_17505</name>
</gene>
<keyword evidence="5 6" id="KW-0472">Membrane</keyword>